<feature type="transmembrane region" description="Helical" evidence="1">
    <location>
        <begin position="403"/>
        <end position="422"/>
    </location>
</feature>
<feature type="transmembrane region" description="Helical" evidence="1">
    <location>
        <begin position="179"/>
        <end position="201"/>
    </location>
</feature>
<dbReference type="AlphaFoldDB" id="A0A2N0VGC0"/>
<evidence type="ECO:0000313" key="3">
    <source>
        <dbReference type="Proteomes" id="UP000233398"/>
    </source>
</evidence>
<feature type="transmembrane region" description="Helical" evidence="1">
    <location>
        <begin position="371"/>
        <end position="397"/>
    </location>
</feature>
<dbReference type="Proteomes" id="UP000233398">
    <property type="component" value="Unassembled WGS sequence"/>
</dbReference>
<dbReference type="OrthoDB" id="1522397at2"/>
<feature type="transmembrane region" description="Helical" evidence="1">
    <location>
        <begin position="25"/>
        <end position="48"/>
    </location>
</feature>
<gene>
    <name evidence="2" type="ORF">CWD77_11315</name>
</gene>
<keyword evidence="3" id="KW-1185">Reference proteome</keyword>
<name>A0A2N0VGC0_9BACT</name>
<feature type="transmembrane region" description="Helical" evidence="1">
    <location>
        <begin position="473"/>
        <end position="491"/>
    </location>
</feature>
<feature type="transmembrane region" description="Helical" evidence="1">
    <location>
        <begin position="221"/>
        <end position="249"/>
    </location>
</feature>
<feature type="transmembrane region" description="Helical" evidence="1">
    <location>
        <begin position="109"/>
        <end position="134"/>
    </location>
</feature>
<dbReference type="EMBL" id="PISP01000003">
    <property type="protein sequence ID" value="PKD43198.1"/>
    <property type="molecule type" value="Genomic_DNA"/>
</dbReference>
<evidence type="ECO:0000313" key="2">
    <source>
        <dbReference type="EMBL" id="PKD43198.1"/>
    </source>
</evidence>
<feature type="transmembrane region" description="Helical" evidence="1">
    <location>
        <begin position="443"/>
        <end position="467"/>
    </location>
</feature>
<dbReference type="RefSeq" id="WP_101073672.1">
    <property type="nucleotide sequence ID" value="NZ_PISP01000003.1"/>
</dbReference>
<reference evidence="2 3" key="1">
    <citation type="submission" date="2017-11" db="EMBL/GenBank/DDBJ databases">
        <title>Rhodohalobacter 15182 sp. nov., isolated from a salt lake.</title>
        <authorList>
            <person name="Han S."/>
        </authorList>
    </citation>
    <scope>NUCLEOTIDE SEQUENCE [LARGE SCALE GENOMIC DNA]</scope>
    <source>
        <strain evidence="2 3">15182</strain>
    </source>
</reference>
<keyword evidence="1" id="KW-0472">Membrane</keyword>
<protein>
    <submittedName>
        <fullName evidence="2">Uncharacterized protein</fullName>
    </submittedName>
</protein>
<feature type="transmembrane region" description="Helical" evidence="1">
    <location>
        <begin position="305"/>
        <end position="322"/>
    </location>
</feature>
<comment type="caution">
    <text evidence="2">The sequence shown here is derived from an EMBL/GenBank/DDBJ whole genome shotgun (WGS) entry which is preliminary data.</text>
</comment>
<sequence length="513" mass="59134">MVKLFFELNGKLWWRSLRSVEVSAIILYSLFLLLIFGQFVGVAFTLVFVSDHATVQQEYPWFTRDVQFLVHLVFINLVWFSQLFYTKISRLRLNDNRKLLALGMPLQKLINYMNIAGFLHPVNLMFNIFWFVYLGLMATTVYQAVMVSVLIVLNYGLINAIKWRFKTFTSENSKWLNGLLGLIVMILILFATQIDLTNFVAYPEFFAPKINEWLVYSPGMIFYSAAAWIPGELVFLVVFITVMICGFVLQKDLYLQTRKALLTPLASDSSEDHSNGIRFFIKWLGRQGGKFFYSVWKHPFSKTQILLTYFFVIPYIVFVSTGTENGGFMTSVLLSLIPVIFLMVMMANMFGFENRELLLTLQAPIKREKIIIERFFTAFKITLVGLISVLVFIPFLYQSPLTMVQVFMGVLFITMVFSHYVFKSSMNNYKKIEDVSLMSVSNPVVPASVNFSGMFIVLLLGVVTFPVYENVQWYHIAALGVGNVILLIMYIKKLKGVSISFNKKVIPHLWNEL</sequence>
<accession>A0A2N0VGC0</accession>
<feature type="transmembrane region" description="Helical" evidence="1">
    <location>
        <begin position="68"/>
        <end position="88"/>
    </location>
</feature>
<feature type="transmembrane region" description="Helical" evidence="1">
    <location>
        <begin position="328"/>
        <end position="350"/>
    </location>
</feature>
<keyword evidence="1" id="KW-0812">Transmembrane</keyword>
<feature type="transmembrane region" description="Helical" evidence="1">
    <location>
        <begin position="140"/>
        <end position="158"/>
    </location>
</feature>
<keyword evidence="1" id="KW-1133">Transmembrane helix</keyword>
<organism evidence="2 3">
    <name type="scientific">Rhodohalobacter barkolensis</name>
    <dbReference type="NCBI Taxonomy" id="2053187"/>
    <lineage>
        <taxon>Bacteria</taxon>
        <taxon>Pseudomonadati</taxon>
        <taxon>Balneolota</taxon>
        <taxon>Balneolia</taxon>
        <taxon>Balneolales</taxon>
        <taxon>Balneolaceae</taxon>
        <taxon>Rhodohalobacter</taxon>
    </lineage>
</organism>
<proteinExistence type="predicted"/>
<evidence type="ECO:0000256" key="1">
    <source>
        <dbReference type="SAM" id="Phobius"/>
    </source>
</evidence>